<dbReference type="PANTHER" id="PTHR10010:SF46">
    <property type="entry name" value="SODIUM-DEPENDENT PHOSPHATE TRANSPORT PROTEIN 2B"/>
    <property type="match status" value="1"/>
</dbReference>
<evidence type="ECO:0000256" key="1">
    <source>
        <dbReference type="ARBA" id="ARBA00004651"/>
    </source>
</evidence>
<keyword evidence="3 6" id="KW-0812">Transmembrane</keyword>
<feature type="transmembrane region" description="Helical" evidence="6">
    <location>
        <begin position="135"/>
        <end position="154"/>
    </location>
</feature>
<evidence type="ECO:0000256" key="5">
    <source>
        <dbReference type="ARBA" id="ARBA00023136"/>
    </source>
</evidence>
<evidence type="ECO:0000256" key="2">
    <source>
        <dbReference type="ARBA" id="ARBA00022475"/>
    </source>
</evidence>
<accession>A0AAX1UI76</accession>
<dbReference type="GO" id="GO:0005436">
    <property type="term" value="F:sodium:phosphate symporter activity"/>
    <property type="evidence" value="ECO:0007669"/>
    <property type="project" value="InterPro"/>
</dbReference>
<comment type="subcellular location">
    <subcellularLocation>
        <location evidence="1">Cell membrane</location>
        <topology evidence="1">Multi-pass membrane protein</topology>
    </subcellularLocation>
</comment>
<evidence type="ECO:0000256" key="4">
    <source>
        <dbReference type="ARBA" id="ARBA00022989"/>
    </source>
</evidence>
<keyword evidence="4 6" id="KW-1133">Transmembrane helix</keyword>
<evidence type="ECO:0000256" key="6">
    <source>
        <dbReference type="SAM" id="Phobius"/>
    </source>
</evidence>
<evidence type="ECO:0000259" key="7">
    <source>
        <dbReference type="Pfam" id="PF01895"/>
    </source>
</evidence>
<dbReference type="Proteomes" id="UP000266305">
    <property type="component" value="Unassembled WGS sequence"/>
</dbReference>
<dbReference type="InterPro" id="IPR038078">
    <property type="entry name" value="PhoU-like_sf"/>
</dbReference>
<dbReference type="AlphaFoldDB" id="A0AAX1UI76"/>
<dbReference type="GO" id="GO:0044341">
    <property type="term" value="P:sodium-dependent phosphate transport"/>
    <property type="evidence" value="ECO:0007669"/>
    <property type="project" value="InterPro"/>
</dbReference>
<sequence>MSPLPPTVQFIDLLASAALLLWGLRLIRTGVMRAFGATLRQWISRATSNRVVAALWGLLATLGLQSSTATAVITGSFAARGIMTAPMAQAVMLGANLGTATVAALLSVDVHWVASLCILAGVVGFSMARATRGRGIGRALLGLGLMLLALRLMGEVTAPLQHSRTLALVIAGLGEAPLVAALLAAGLAVLSASSLAVVLLVMVLAGGGLIETVPALALVAGANVGGAVTPWLAVAAEGPAARRITLGNLAVRIAGAALVLLFAAPLADLLDEAVTDHGQRVIAAHLAFSAVLLVLFLPLVGPLCRLVERFLPDPPEGRRGAAFLDESLLDTPAMALAVAARETLRVGDLVGEMLERSRQALLANDEFAAQEVSRLEPDIDRLTEAIKLYITRLSRAELDEDDVRRANEITSFAINLEHMGDIIETGLADAALKKIRKRLAFSPEGGAELAEVHERTVANLRLAQAVFLGRDADLARQLVESKIEIRRLEALSSERHLGRLRAGRPEAMETSTIHLDLLRDLKRLNAHLTSVAHPILTEIGVLRESRMRSLNPGRNLAEPVGRER</sequence>
<keyword evidence="2" id="KW-1003">Cell membrane</keyword>
<evidence type="ECO:0000256" key="3">
    <source>
        <dbReference type="ARBA" id="ARBA00022692"/>
    </source>
</evidence>
<evidence type="ECO:0000313" key="8">
    <source>
        <dbReference type="EMBL" id="RHZ93078.1"/>
    </source>
</evidence>
<feature type="transmembrane region" description="Helical" evidence="6">
    <location>
        <begin position="112"/>
        <end position="128"/>
    </location>
</feature>
<feature type="domain" description="PhoU" evidence="7">
    <location>
        <begin position="450"/>
        <end position="533"/>
    </location>
</feature>
<gene>
    <name evidence="8" type="ORF">D1114_15605</name>
</gene>
<proteinExistence type="predicted"/>
<dbReference type="NCBIfam" id="NF037997">
    <property type="entry name" value="Na_Pi_symport"/>
    <property type="match status" value="1"/>
</dbReference>
<keyword evidence="5 6" id="KW-0472">Membrane</keyword>
<dbReference type="SUPFAM" id="SSF109755">
    <property type="entry name" value="PhoU-like"/>
    <property type="match status" value="1"/>
</dbReference>
<dbReference type="Pfam" id="PF01895">
    <property type="entry name" value="PhoU"/>
    <property type="match status" value="2"/>
</dbReference>
<feature type="transmembrane region" description="Helical" evidence="6">
    <location>
        <begin position="282"/>
        <end position="300"/>
    </location>
</feature>
<dbReference type="Gene3D" id="1.20.58.220">
    <property type="entry name" value="Phosphate transport system protein phou homolog 2, domain 2"/>
    <property type="match status" value="1"/>
</dbReference>
<dbReference type="PANTHER" id="PTHR10010">
    <property type="entry name" value="SOLUTE CARRIER FAMILY 34 SODIUM PHOSPHATE , MEMBER 2-RELATED"/>
    <property type="match status" value="1"/>
</dbReference>
<dbReference type="GO" id="GO:0005886">
    <property type="term" value="C:plasma membrane"/>
    <property type="evidence" value="ECO:0007669"/>
    <property type="project" value="UniProtKB-SubCell"/>
</dbReference>
<dbReference type="EMBL" id="QWGP01000019">
    <property type="protein sequence ID" value="RHZ93078.1"/>
    <property type="molecule type" value="Genomic_DNA"/>
</dbReference>
<feature type="transmembrane region" description="Helical" evidence="6">
    <location>
        <begin position="192"/>
        <end position="210"/>
    </location>
</feature>
<dbReference type="InterPro" id="IPR003841">
    <property type="entry name" value="Na/Pi_transpt"/>
</dbReference>
<feature type="domain" description="PhoU" evidence="7">
    <location>
        <begin position="344"/>
        <end position="424"/>
    </location>
</feature>
<comment type="caution">
    <text evidence="8">The sequence shown here is derived from an EMBL/GenBank/DDBJ whole genome shotgun (WGS) entry which is preliminary data.</text>
</comment>
<evidence type="ECO:0000313" key="9">
    <source>
        <dbReference type="Proteomes" id="UP000266305"/>
    </source>
</evidence>
<dbReference type="InterPro" id="IPR026022">
    <property type="entry name" value="PhoU_dom"/>
</dbReference>
<organism evidence="8 9">
    <name type="scientific">Cereibacter sphaeroides</name>
    <name type="common">Rhodobacter sphaeroides</name>
    <dbReference type="NCBI Taxonomy" id="1063"/>
    <lineage>
        <taxon>Bacteria</taxon>
        <taxon>Pseudomonadati</taxon>
        <taxon>Pseudomonadota</taxon>
        <taxon>Alphaproteobacteria</taxon>
        <taxon>Rhodobacterales</taxon>
        <taxon>Paracoccaceae</taxon>
        <taxon>Cereibacter</taxon>
    </lineage>
</organism>
<feature type="transmembrane region" description="Helical" evidence="6">
    <location>
        <begin position="52"/>
        <end position="75"/>
    </location>
</feature>
<feature type="transmembrane region" description="Helical" evidence="6">
    <location>
        <begin position="166"/>
        <end position="185"/>
    </location>
</feature>
<dbReference type="Pfam" id="PF02690">
    <property type="entry name" value="Na_Pi_cotrans"/>
    <property type="match status" value="2"/>
</dbReference>
<protein>
    <submittedName>
        <fullName evidence="8">Na/Pi cotransporter family protein</fullName>
    </submittedName>
</protein>
<reference evidence="8 9" key="1">
    <citation type="submission" date="2018-08" db="EMBL/GenBank/DDBJ databases">
        <title>Draft genome sequence of Rhodobacter sphaeroides FY.</title>
        <authorList>
            <person name="Rayyan A."/>
            <person name="Meyer T.E."/>
            <person name="Kyndt J.A."/>
        </authorList>
    </citation>
    <scope>NUCLEOTIDE SEQUENCE [LARGE SCALE GENOMIC DNA]</scope>
    <source>
        <strain evidence="8 9">FY</strain>
    </source>
</reference>
<feature type="transmembrane region" description="Helical" evidence="6">
    <location>
        <begin position="216"/>
        <end position="237"/>
    </location>
</feature>
<feature type="transmembrane region" description="Helical" evidence="6">
    <location>
        <begin position="249"/>
        <end position="270"/>
    </location>
</feature>
<name>A0AAX1UI76_CERSP</name>